<evidence type="ECO:0000259" key="7">
    <source>
        <dbReference type="Pfam" id="PF16198"/>
    </source>
</evidence>
<dbReference type="EC" id="5.4.99.25" evidence="5"/>
<dbReference type="GO" id="GO:0160148">
    <property type="term" value="F:tRNA pseudouridine(55) synthase activity"/>
    <property type="evidence" value="ECO:0007669"/>
    <property type="project" value="UniProtKB-EC"/>
</dbReference>
<gene>
    <name evidence="5 8" type="primary">truB</name>
    <name evidence="8" type="ORF">NPA36_00175</name>
</gene>
<reference evidence="8" key="2">
    <citation type="journal article" date="2023" name="Curr. Microbiol.">
        <title>Granulicatella seriolae sp. nov., a Novel Facultative Anaerobe Isolated from Yellowtail Marine Fish.</title>
        <authorList>
            <person name="Lee M."/>
            <person name="Choi Y.J."/>
            <person name="Farooq A."/>
            <person name="Jeong J.B."/>
            <person name="Jung M.Y."/>
        </authorList>
    </citation>
    <scope>NUCLEOTIDE SEQUENCE</scope>
    <source>
        <strain evidence="8">S8</strain>
    </source>
</reference>
<keyword evidence="9" id="KW-1185">Reference proteome</keyword>
<keyword evidence="4 5" id="KW-0413">Isomerase</keyword>
<dbReference type="PANTHER" id="PTHR13767">
    <property type="entry name" value="TRNA-PSEUDOURIDINE SYNTHASE"/>
    <property type="match status" value="1"/>
</dbReference>
<reference evidence="8" key="3">
    <citation type="journal article" date="2023" name="Microbiol. Resour. Announc.">
        <title>Draft Genome Sequence of Granulicatella sp. Strain S8, Isolated from a Marine Fish, Seriola quinqueradiata.</title>
        <authorList>
            <person name="Lee M."/>
            <person name="Farooq A."/>
            <person name="Jeong J.B."/>
            <person name="Jung M.Y."/>
        </authorList>
    </citation>
    <scope>NUCLEOTIDE SEQUENCE</scope>
    <source>
        <strain evidence="8">S8</strain>
    </source>
</reference>
<keyword evidence="3 5" id="KW-0819">tRNA processing</keyword>
<organism evidence="8 9">
    <name type="scientific">Granulicatella seriolae</name>
    <dbReference type="NCBI Taxonomy" id="2967226"/>
    <lineage>
        <taxon>Bacteria</taxon>
        <taxon>Bacillati</taxon>
        <taxon>Bacillota</taxon>
        <taxon>Bacilli</taxon>
        <taxon>Lactobacillales</taxon>
        <taxon>Carnobacteriaceae</taxon>
        <taxon>Granulicatella</taxon>
    </lineage>
</organism>
<comment type="function">
    <text evidence="5">Responsible for synthesis of pseudouridine from uracil-55 in the psi GC loop of transfer RNAs.</text>
</comment>
<dbReference type="SUPFAM" id="SSF55120">
    <property type="entry name" value="Pseudouridine synthase"/>
    <property type="match status" value="1"/>
</dbReference>
<feature type="domain" description="tRNA pseudouridylate synthase B C-terminal" evidence="7">
    <location>
        <begin position="180"/>
        <end position="238"/>
    </location>
</feature>
<dbReference type="InterPro" id="IPR002501">
    <property type="entry name" value="PsdUridine_synth_N"/>
</dbReference>
<dbReference type="CDD" id="cd02573">
    <property type="entry name" value="PseudoU_synth_EcTruB"/>
    <property type="match status" value="1"/>
</dbReference>
<evidence type="ECO:0000256" key="2">
    <source>
        <dbReference type="ARBA" id="ARBA00005642"/>
    </source>
</evidence>
<feature type="active site" description="Nucleophile" evidence="5">
    <location>
        <position position="38"/>
    </location>
</feature>
<dbReference type="PANTHER" id="PTHR13767:SF2">
    <property type="entry name" value="PSEUDOURIDYLATE SYNTHASE TRUB1"/>
    <property type="match status" value="1"/>
</dbReference>
<evidence type="ECO:0000256" key="5">
    <source>
        <dbReference type="HAMAP-Rule" id="MF_01080"/>
    </source>
</evidence>
<evidence type="ECO:0000313" key="9">
    <source>
        <dbReference type="Proteomes" id="UP001059480"/>
    </source>
</evidence>
<evidence type="ECO:0000313" key="8">
    <source>
        <dbReference type="EMBL" id="MCQ9208982.1"/>
    </source>
</evidence>
<dbReference type="InterPro" id="IPR014780">
    <property type="entry name" value="tRNA_psdUridine_synth_TruB"/>
</dbReference>
<dbReference type="EMBL" id="JANHNZ010000001">
    <property type="protein sequence ID" value="MCQ9208982.1"/>
    <property type="molecule type" value="Genomic_DNA"/>
</dbReference>
<dbReference type="Gene3D" id="3.30.2350.10">
    <property type="entry name" value="Pseudouridine synthase"/>
    <property type="match status" value="1"/>
</dbReference>
<dbReference type="InterPro" id="IPR020103">
    <property type="entry name" value="PsdUridine_synth_cat_dom_sf"/>
</dbReference>
<dbReference type="Pfam" id="PF01509">
    <property type="entry name" value="TruB_N"/>
    <property type="match status" value="1"/>
</dbReference>
<evidence type="ECO:0000256" key="4">
    <source>
        <dbReference type="ARBA" id="ARBA00023235"/>
    </source>
</evidence>
<comment type="similarity">
    <text evidence="2 5">Belongs to the pseudouridine synthase TruB family. Type 1 subfamily.</text>
</comment>
<dbReference type="HAMAP" id="MF_01080">
    <property type="entry name" value="TruB_bact"/>
    <property type="match status" value="1"/>
</dbReference>
<evidence type="ECO:0000256" key="3">
    <source>
        <dbReference type="ARBA" id="ARBA00022694"/>
    </source>
</evidence>
<accession>A0ABT1WKT9</accession>
<comment type="caution">
    <text evidence="8">The sequence shown here is derived from an EMBL/GenBank/DDBJ whole genome shotgun (WGS) entry which is preliminary data.</text>
</comment>
<dbReference type="RefSeq" id="WP_256944101.1">
    <property type="nucleotide sequence ID" value="NZ_JANHNZ010000001.1"/>
</dbReference>
<dbReference type="NCBIfam" id="TIGR00431">
    <property type="entry name" value="TruB"/>
    <property type="match status" value="1"/>
</dbReference>
<dbReference type="Proteomes" id="UP001059480">
    <property type="component" value="Unassembled WGS sequence"/>
</dbReference>
<protein>
    <recommendedName>
        <fullName evidence="5">tRNA pseudouridine synthase B</fullName>
        <ecNumber evidence="5">5.4.99.25</ecNumber>
    </recommendedName>
    <alternativeName>
        <fullName evidence="5">tRNA pseudouridine(55) synthase</fullName>
        <shortName evidence="5">Psi55 synthase</shortName>
    </alternativeName>
    <alternativeName>
        <fullName evidence="5">tRNA pseudouridylate synthase</fullName>
    </alternativeName>
    <alternativeName>
        <fullName evidence="5">tRNA-uridine isomerase</fullName>
    </alternativeName>
</protein>
<feature type="domain" description="Pseudouridine synthase II N-terminal" evidence="6">
    <location>
        <begin position="23"/>
        <end position="179"/>
    </location>
</feature>
<dbReference type="Pfam" id="PF16198">
    <property type="entry name" value="TruB_C_2"/>
    <property type="match status" value="1"/>
</dbReference>
<reference evidence="8" key="1">
    <citation type="submission" date="2022-07" db="EMBL/GenBank/DDBJ databases">
        <authorList>
            <person name="Jung M.-Y."/>
            <person name="Lee M."/>
        </authorList>
    </citation>
    <scope>NUCLEOTIDE SEQUENCE</scope>
    <source>
        <strain evidence="8">S8</strain>
    </source>
</reference>
<evidence type="ECO:0000259" key="6">
    <source>
        <dbReference type="Pfam" id="PF01509"/>
    </source>
</evidence>
<name>A0ABT1WKT9_9LACT</name>
<comment type="catalytic activity">
    <reaction evidence="1 5">
        <text>uridine(55) in tRNA = pseudouridine(55) in tRNA</text>
        <dbReference type="Rhea" id="RHEA:42532"/>
        <dbReference type="Rhea" id="RHEA-COMP:10101"/>
        <dbReference type="Rhea" id="RHEA-COMP:10102"/>
        <dbReference type="ChEBI" id="CHEBI:65314"/>
        <dbReference type="ChEBI" id="CHEBI:65315"/>
        <dbReference type="EC" id="5.4.99.25"/>
    </reaction>
</comment>
<sequence length="301" mass="34173">MDGIIPLWKEKGMTSFDCVFQVRKLLKMKRVGHSGTLDPQVDGVLPICIGKATKVVEFLLESEKAYQGEICLGISTETEDAYGDVVEQVALNNILRLDLIDDLMKDMEGTLQQVPPMYSAVKVDGKRLYEYARKGQEVTRPIRQVEIYSFVRTGQPIYHADNQTVTWPFEVHCSKGTYIRTLAVDLGKKLGFPAHMSQLTRIKSASYQKEDCLTLAQLKELVASDRVKEAILPIETALDSFEKVDLSSELFDKVKHGALLEESLFQEELTWPVAFYYQGNLIALYHKHAQKEGLIKPYKMF</sequence>
<dbReference type="InterPro" id="IPR032819">
    <property type="entry name" value="TruB_C"/>
</dbReference>
<proteinExistence type="inferred from homology"/>
<evidence type="ECO:0000256" key="1">
    <source>
        <dbReference type="ARBA" id="ARBA00000385"/>
    </source>
</evidence>